<sequence length="195" mass="20005">MRFLPKFLSAALAAGLSATSFSATSAAAAPAAASPVHFTAAHGTFAAYTPGDHAVTYRPNLVPAGAKVHVSALSAGHVGTTTVLVISGLLPQHEYGAHAHVNSCGATGDAAGGHFQHVPDPVKPSVDPTYANPRNEIWLDFTTDRSGIGHATSTVDWTFDGRRAKSVVIHETHTHTNPGHAGTAGGRLACLDVGF</sequence>
<comment type="similarity">
    <text evidence="1">Belongs to the Cu-Zn superoxide dismutase family.</text>
</comment>
<feature type="signal peptide" evidence="2">
    <location>
        <begin position="1"/>
        <end position="22"/>
    </location>
</feature>
<accession>A0A1I5FYN3</accession>
<reference evidence="3 4" key="1">
    <citation type="submission" date="2016-10" db="EMBL/GenBank/DDBJ databases">
        <authorList>
            <person name="de Groot N.N."/>
        </authorList>
    </citation>
    <scope>NUCLEOTIDE SEQUENCE [LARGE SCALE GENOMIC DNA]</scope>
    <source>
        <strain evidence="3 4">DSM 44637</strain>
    </source>
</reference>
<protein>
    <submittedName>
        <fullName evidence="3">Superoxide dismutase, Cu-Zn family</fullName>
    </submittedName>
</protein>
<dbReference type="AlphaFoldDB" id="A0A1I5FYN3"/>
<evidence type="ECO:0000313" key="4">
    <source>
        <dbReference type="Proteomes" id="UP000199137"/>
    </source>
</evidence>
<proteinExistence type="inferred from homology"/>
<evidence type="ECO:0000256" key="2">
    <source>
        <dbReference type="SAM" id="SignalP"/>
    </source>
</evidence>
<dbReference type="STRING" id="112413.SAMN05421854_1011345"/>
<dbReference type="EMBL" id="FOWC01000001">
    <property type="protein sequence ID" value="SFO28759.1"/>
    <property type="molecule type" value="Genomic_DNA"/>
</dbReference>
<name>A0A1I5FYN3_9PSEU</name>
<dbReference type="GO" id="GO:0046872">
    <property type="term" value="F:metal ion binding"/>
    <property type="evidence" value="ECO:0007669"/>
    <property type="project" value="InterPro"/>
</dbReference>
<dbReference type="Gene3D" id="2.60.40.200">
    <property type="entry name" value="Superoxide dismutase, copper/zinc binding domain"/>
    <property type="match status" value="1"/>
</dbReference>
<evidence type="ECO:0000313" key="3">
    <source>
        <dbReference type="EMBL" id="SFO28759.1"/>
    </source>
</evidence>
<keyword evidence="2" id="KW-0732">Signal</keyword>
<dbReference type="Proteomes" id="UP000199137">
    <property type="component" value="Unassembled WGS sequence"/>
</dbReference>
<dbReference type="OrthoDB" id="3297424at2"/>
<dbReference type="RefSeq" id="WP_093572470.1">
    <property type="nucleotide sequence ID" value="NZ_FOWC01000001.1"/>
</dbReference>
<organism evidence="3 4">
    <name type="scientific">Amycolatopsis rubida</name>
    <dbReference type="NCBI Taxonomy" id="112413"/>
    <lineage>
        <taxon>Bacteria</taxon>
        <taxon>Bacillati</taxon>
        <taxon>Actinomycetota</taxon>
        <taxon>Actinomycetes</taxon>
        <taxon>Pseudonocardiales</taxon>
        <taxon>Pseudonocardiaceae</taxon>
        <taxon>Amycolatopsis</taxon>
    </lineage>
</organism>
<dbReference type="InterPro" id="IPR036423">
    <property type="entry name" value="SOD-like_Cu/Zn_dom_sf"/>
</dbReference>
<dbReference type="SUPFAM" id="SSF49329">
    <property type="entry name" value="Cu,Zn superoxide dismutase-like"/>
    <property type="match status" value="1"/>
</dbReference>
<evidence type="ECO:0000256" key="1">
    <source>
        <dbReference type="ARBA" id="ARBA00010457"/>
    </source>
</evidence>
<dbReference type="GO" id="GO:0006801">
    <property type="term" value="P:superoxide metabolic process"/>
    <property type="evidence" value="ECO:0007669"/>
    <property type="project" value="InterPro"/>
</dbReference>
<gene>
    <name evidence="3" type="ORF">SAMN05421854_1011345</name>
</gene>
<feature type="chain" id="PRO_5039290018" evidence="2">
    <location>
        <begin position="23"/>
        <end position="195"/>
    </location>
</feature>